<dbReference type="PROSITE" id="PS50011">
    <property type="entry name" value="PROTEIN_KINASE_DOM"/>
    <property type="match status" value="1"/>
</dbReference>
<evidence type="ECO:0000256" key="5">
    <source>
        <dbReference type="ARBA" id="ARBA00022741"/>
    </source>
</evidence>
<keyword evidence="5 10" id="KW-0547">Nucleotide-binding</keyword>
<dbReference type="SMART" id="SM00220">
    <property type="entry name" value="S_TKc"/>
    <property type="match status" value="1"/>
</dbReference>
<keyword evidence="7 10" id="KW-0067">ATP-binding</keyword>
<keyword evidence="15" id="KW-1185">Reference proteome</keyword>
<organism evidence="14 15">
    <name type="scientific">Ameca splendens</name>
    <dbReference type="NCBI Taxonomy" id="208324"/>
    <lineage>
        <taxon>Eukaryota</taxon>
        <taxon>Metazoa</taxon>
        <taxon>Chordata</taxon>
        <taxon>Craniata</taxon>
        <taxon>Vertebrata</taxon>
        <taxon>Euteleostomi</taxon>
        <taxon>Actinopterygii</taxon>
        <taxon>Neopterygii</taxon>
        <taxon>Teleostei</taxon>
        <taxon>Neoteleostei</taxon>
        <taxon>Acanthomorphata</taxon>
        <taxon>Ovalentaria</taxon>
        <taxon>Atherinomorphae</taxon>
        <taxon>Cyprinodontiformes</taxon>
        <taxon>Goodeidae</taxon>
        <taxon>Ameca</taxon>
    </lineage>
</organism>
<sequence length="388" mass="44679">MTRQSPEFVKHSRPKKRKIAEDEIPRKRTRVSEVAGPSKSCQDPIKMVRRANRKKNKGEGPSPLARKKESSSSTVDINTESNSSRPELHSAETRDLMKRKAENLEEPLSKKEKKTMTENEKVDYQRAKFQEKYIELHQLGEGGFGSVFAGYRVKDKLPVAIKHVQIDKVVLKHEDENGREMALELAVMLKLRTMGQPGMVFLLDWYNLEQELILVMERPMPSDDLSCYVLEHRGPLSEKEAKIILKQLVEAAIHLENANVFHRDIKVDNILIETSSEGPRVYLIDFGLSCFDYQNQHELLCGVPETMPLDWFVCNSYTAGPTTVWQLGVVMFEILHKILFSTTSYLSNNLQINKRLSKKCQDFLTMCLMVNPMERPTLEELLCHPWFS</sequence>
<comment type="catalytic activity">
    <reaction evidence="9">
        <text>L-seryl-[protein] + ATP = O-phospho-L-seryl-[protein] + ADP + H(+)</text>
        <dbReference type="Rhea" id="RHEA:17989"/>
        <dbReference type="Rhea" id="RHEA-COMP:9863"/>
        <dbReference type="Rhea" id="RHEA-COMP:11604"/>
        <dbReference type="ChEBI" id="CHEBI:15378"/>
        <dbReference type="ChEBI" id="CHEBI:29999"/>
        <dbReference type="ChEBI" id="CHEBI:30616"/>
        <dbReference type="ChEBI" id="CHEBI:83421"/>
        <dbReference type="ChEBI" id="CHEBI:456216"/>
        <dbReference type="EC" id="2.7.11.1"/>
    </reaction>
</comment>
<proteinExistence type="inferred from homology"/>
<evidence type="ECO:0000259" key="13">
    <source>
        <dbReference type="PROSITE" id="PS50011"/>
    </source>
</evidence>
<evidence type="ECO:0000256" key="9">
    <source>
        <dbReference type="ARBA" id="ARBA00048679"/>
    </source>
</evidence>
<feature type="region of interest" description="Disordered" evidence="12">
    <location>
        <begin position="1"/>
        <end position="119"/>
    </location>
</feature>
<protein>
    <recommendedName>
        <fullName evidence="2">non-specific serine/threonine protein kinase</fullName>
        <ecNumber evidence="2">2.7.11.1</ecNumber>
    </recommendedName>
</protein>
<feature type="domain" description="Protein kinase" evidence="13">
    <location>
        <begin position="133"/>
        <end position="387"/>
    </location>
</feature>
<dbReference type="PANTHER" id="PTHR22984">
    <property type="entry name" value="SERINE/THREONINE-PROTEIN KINASE PIM"/>
    <property type="match status" value="1"/>
</dbReference>
<dbReference type="PROSITE" id="PS00108">
    <property type="entry name" value="PROTEIN_KINASE_ST"/>
    <property type="match status" value="1"/>
</dbReference>
<evidence type="ECO:0000313" key="14">
    <source>
        <dbReference type="EMBL" id="MEQ2309057.1"/>
    </source>
</evidence>
<evidence type="ECO:0000256" key="8">
    <source>
        <dbReference type="ARBA" id="ARBA00047899"/>
    </source>
</evidence>
<evidence type="ECO:0000256" key="10">
    <source>
        <dbReference type="PROSITE-ProRule" id="PRU10141"/>
    </source>
</evidence>
<evidence type="ECO:0000256" key="1">
    <source>
        <dbReference type="ARBA" id="ARBA00005505"/>
    </source>
</evidence>
<evidence type="ECO:0000256" key="4">
    <source>
        <dbReference type="ARBA" id="ARBA00022679"/>
    </source>
</evidence>
<evidence type="ECO:0000256" key="11">
    <source>
        <dbReference type="RuleBase" id="RU000304"/>
    </source>
</evidence>
<evidence type="ECO:0000256" key="12">
    <source>
        <dbReference type="SAM" id="MobiDB-lite"/>
    </source>
</evidence>
<dbReference type="PANTHER" id="PTHR22984:SF11">
    <property type="entry name" value="AURORA KINASE-RELATED"/>
    <property type="match status" value="1"/>
</dbReference>
<keyword evidence="6" id="KW-0418">Kinase</keyword>
<dbReference type="InterPro" id="IPR051138">
    <property type="entry name" value="PIM_Ser/Thr_kinase"/>
</dbReference>
<accession>A0ABV0ZS11</accession>
<dbReference type="InterPro" id="IPR000719">
    <property type="entry name" value="Prot_kinase_dom"/>
</dbReference>
<dbReference type="Pfam" id="PF00069">
    <property type="entry name" value="Pkinase"/>
    <property type="match status" value="1"/>
</dbReference>
<dbReference type="Gene3D" id="3.30.200.20">
    <property type="entry name" value="Phosphorylase Kinase, domain 1"/>
    <property type="match status" value="1"/>
</dbReference>
<feature type="compositionally biased region" description="Polar residues" evidence="12">
    <location>
        <begin position="71"/>
        <end position="85"/>
    </location>
</feature>
<keyword evidence="3 11" id="KW-0723">Serine/threonine-protein kinase</keyword>
<feature type="binding site" evidence="10">
    <location>
        <position position="172"/>
    </location>
    <ligand>
        <name>ATP</name>
        <dbReference type="ChEBI" id="CHEBI:30616"/>
    </ligand>
</feature>
<dbReference type="EC" id="2.7.11.1" evidence="2"/>
<dbReference type="Gene3D" id="1.10.510.10">
    <property type="entry name" value="Transferase(Phosphotransferase) domain 1"/>
    <property type="match status" value="1"/>
</dbReference>
<gene>
    <name evidence="14" type="ORF">AMECASPLE_034732</name>
</gene>
<feature type="compositionally biased region" description="Basic and acidic residues" evidence="12">
    <location>
        <begin position="86"/>
        <end position="119"/>
    </location>
</feature>
<dbReference type="EMBL" id="JAHRIP010070820">
    <property type="protein sequence ID" value="MEQ2309057.1"/>
    <property type="molecule type" value="Genomic_DNA"/>
</dbReference>
<dbReference type="InterPro" id="IPR017441">
    <property type="entry name" value="Protein_kinase_ATP_BS"/>
</dbReference>
<evidence type="ECO:0000256" key="2">
    <source>
        <dbReference type="ARBA" id="ARBA00012513"/>
    </source>
</evidence>
<name>A0ABV0ZS11_9TELE</name>
<dbReference type="PROSITE" id="PS00107">
    <property type="entry name" value="PROTEIN_KINASE_ATP"/>
    <property type="match status" value="1"/>
</dbReference>
<dbReference type="SUPFAM" id="SSF56112">
    <property type="entry name" value="Protein kinase-like (PK-like)"/>
    <property type="match status" value="1"/>
</dbReference>
<evidence type="ECO:0000256" key="7">
    <source>
        <dbReference type="ARBA" id="ARBA00022840"/>
    </source>
</evidence>
<evidence type="ECO:0000313" key="15">
    <source>
        <dbReference type="Proteomes" id="UP001469553"/>
    </source>
</evidence>
<reference evidence="14 15" key="1">
    <citation type="submission" date="2021-06" db="EMBL/GenBank/DDBJ databases">
        <authorList>
            <person name="Palmer J.M."/>
        </authorList>
    </citation>
    <scope>NUCLEOTIDE SEQUENCE [LARGE SCALE GENOMIC DNA]</scope>
    <source>
        <strain evidence="14 15">AS_MEX2019</strain>
        <tissue evidence="14">Muscle</tissue>
    </source>
</reference>
<evidence type="ECO:0000256" key="3">
    <source>
        <dbReference type="ARBA" id="ARBA00022527"/>
    </source>
</evidence>
<evidence type="ECO:0000256" key="6">
    <source>
        <dbReference type="ARBA" id="ARBA00022777"/>
    </source>
</evidence>
<comment type="catalytic activity">
    <reaction evidence="8">
        <text>L-threonyl-[protein] + ATP = O-phospho-L-threonyl-[protein] + ADP + H(+)</text>
        <dbReference type="Rhea" id="RHEA:46608"/>
        <dbReference type="Rhea" id="RHEA-COMP:11060"/>
        <dbReference type="Rhea" id="RHEA-COMP:11605"/>
        <dbReference type="ChEBI" id="CHEBI:15378"/>
        <dbReference type="ChEBI" id="CHEBI:30013"/>
        <dbReference type="ChEBI" id="CHEBI:30616"/>
        <dbReference type="ChEBI" id="CHEBI:61977"/>
        <dbReference type="ChEBI" id="CHEBI:456216"/>
        <dbReference type="EC" id="2.7.11.1"/>
    </reaction>
</comment>
<dbReference type="InterPro" id="IPR008271">
    <property type="entry name" value="Ser/Thr_kinase_AS"/>
</dbReference>
<keyword evidence="4" id="KW-0808">Transferase</keyword>
<comment type="caution">
    <text evidence="14">The sequence shown here is derived from an EMBL/GenBank/DDBJ whole genome shotgun (WGS) entry which is preliminary data.</text>
</comment>
<dbReference type="Proteomes" id="UP001469553">
    <property type="component" value="Unassembled WGS sequence"/>
</dbReference>
<dbReference type="InterPro" id="IPR011009">
    <property type="entry name" value="Kinase-like_dom_sf"/>
</dbReference>
<comment type="similarity">
    <text evidence="1">Belongs to the protein kinase superfamily. CAMK Ser/Thr protein kinase family. PIM subfamily.</text>
</comment>
<feature type="compositionally biased region" description="Basic residues" evidence="12">
    <location>
        <begin position="47"/>
        <end position="56"/>
    </location>
</feature>